<evidence type="ECO:0000313" key="11">
    <source>
        <dbReference type="Proteomes" id="UP000822688"/>
    </source>
</evidence>
<proteinExistence type="inferred from homology"/>
<evidence type="ECO:0000256" key="7">
    <source>
        <dbReference type="RuleBase" id="RU003822"/>
    </source>
</evidence>
<comment type="subcellular location">
    <subcellularLocation>
        <location evidence="7">Membrane</location>
        <topology evidence="7">Multi-pass membrane protein</topology>
    </subcellularLocation>
</comment>
<keyword evidence="9" id="KW-0472">Membrane</keyword>
<evidence type="ECO:0008006" key="12">
    <source>
        <dbReference type="Google" id="ProtNLM"/>
    </source>
</evidence>
<dbReference type="EMBL" id="CM026431">
    <property type="protein sequence ID" value="KAG0558843.1"/>
    <property type="molecule type" value="Genomic_DNA"/>
</dbReference>
<dbReference type="AlphaFoldDB" id="A0A8T0GIK3"/>
<feature type="compositionally biased region" description="Basic and acidic residues" evidence="8">
    <location>
        <begin position="239"/>
        <end position="252"/>
    </location>
</feature>
<dbReference type="InterPro" id="IPR016449">
    <property type="entry name" value="K_chnl_inward-rec_Kir"/>
</dbReference>
<keyword evidence="9" id="KW-1133">Transmembrane helix</keyword>
<dbReference type="GO" id="GO:0034765">
    <property type="term" value="P:regulation of monoatomic ion transmembrane transport"/>
    <property type="evidence" value="ECO:0007669"/>
    <property type="project" value="TreeGrafter"/>
</dbReference>
<evidence type="ECO:0000256" key="3">
    <source>
        <dbReference type="ARBA" id="ARBA00022882"/>
    </source>
</evidence>
<evidence type="ECO:0000256" key="4">
    <source>
        <dbReference type="ARBA" id="ARBA00022958"/>
    </source>
</evidence>
<feature type="region of interest" description="Disordered" evidence="8">
    <location>
        <begin position="178"/>
        <end position="315"/>
    </location>
</feature>
<keyword evidence="5 7" id="KW-0406">Ion transport</keyword>
<dbReference type="InterPro" id="IPR013518">
    <property type="entry name" value="K_chnl_inward-rec_Kir_cyto"/>
</dbReference>
<keyword evidence="4 7" id="KW-0630">Potassium</keyword>
<reference evidence="10" key="1">
    <citation type="submission" date="2020-06" db="EMBL/GenBank/DDBJ databases">
        <title>WGS assembly of Ceratodon purpureus strain R40.</title>
        <authorList>
            <person name="Carey S.B."/>
            <person name="Jenkins J."/>
            <person name="Shu S."/>
            <person name="Lovell J.T."/>
            <person name="Sreedasyam A."/>
            <person name="Maumus F."/>
            <person name="Tiley G.P."/>
            <person name="Fernandez-Pozo N."/>
            <person name="Barry K."/>
            <person name="Chen C."/>
            <person name="Wang M."/>
            <person name="Lipzen A."/>
            <person name="Daum C."/>
            <person name="Saski C.A."/>
            <person name="Payton A.C."/>
            <person name="Mcbreen J.C."/>
            <person name="Conrad R.E."/>
            <person name="Kollar L.M."/>
            <person name="Olsson S."/>
            <person name="Huttunen S."/>
            <person name="Landis J.B."/>
            <person name="Wickett N.J."/>
            <person name="Johnson M.G."/>
            <person name="Rensing S.A."/>
            <person name="Grimwood J."/>
            <person name="Schmutz J."/>
            <person name="Mcdaniel S.F."/>
        </authorList>
    </citation>
    <scope>NUCLEOTIDE SEQUENCE</scope>
    <source>
        <strain evidence="10">R40</strain>
    </source>
</reference>
<feature type="region of interest" description="Disordered" evidence="8">
    <location>
        <begin position="340"/>
        <end position="364"/>
    </location>
</feature>
<protein>
    <recommendedName>
        <fullName evidence="12">Inward rectifier potassium channel C-terminal domain-containing protein</fullName>
    </recommendedName>
</protein>
<dbReference type="Gene3D" id="1.20.120.20">
    <property type="entry name" value="Apolipoprotein"/>
    <property type="match status" value="1"/>
</dbReference>
<feature type="compositionally biased region" description="Polar residues" evidence="8">
    <location>
        <begin position="184"/>
        <end position="193"/>
    </location>
</feature>
<organism evidence="10 11">
    <name type="scientific">Ceratodon purpureus</name>
    <name type="common">Fire moss</name>
    <name type="synonym">Dicranum purpureum</name>
    <dbReference type="NCBI Taxonomy" id="3225"/>
    <lineage>
        <taxon>Eukaryota</taxon>
        <taxon>Viridiplantae</taxon>
        <taxon>Streptophyta</taxon>
        <taxon>Embryophyta</taxon>
        <taxon>Bryophyta</taxon>
        <taxon>Bryophytina</taxon>
        <taxon>Bryopsida</taxon>
        <taxon>Dicranidae</taxon>
        <taxon>Pseudoditrichales</taxon>
        <taxon>Ditrichaceae</taxon>
        <taxon>Ceratodon</taxon>
    </lineage>
</organism>
<evidence type="ECO:0000256" key="1">
    <source>
        <dbReference type="ARBA" id="ARBA00022448"/>
    </source>
</evidence>
<evidence type="ECO:0000256" key="2">
    <source>
        <dbReference type="ARBA" id="ARBA00022538"/>
    </source>
</evidence>
<evidence type="ECO:0000313" key="10">
    <source>
        <dbReference type="EMBL" id="KAG0558843.1"/>
    </source>
</evidence>
<evidence type="ECO:0000256" key="9">
    <source>
        <dbReference type="SAM" id="Phobius"/>
    </source>
</evidence>
<keyword evidence="11" id="KW-1185">Reference proteome</keyword>
<dbReference type="Gene3D" id="2.60.40.1400">
    <property type="entry name" value="G protein-activated inward rectifier potassium channel 1"/>
    <property type="match status" value="1"/>
</dbReference>
<dbReference type="GO" id="GO:0005886">
    <property type="term" value="C:plasma membrane"/>
    <property type="evidence" value="ECO:0007669"/>
    <property type="project" value="TreeGrafter"/>
</dbReference>
<accession>A0A8T0GIK3</accession>
<dbReference type="PANTHER" id="PTHR11767:SF114">
    <property type="entry name" value="INWARD RECTIFIER POTASSIUM CHANNEL C-TERMINAL DOMAIN-CONTAINING PROTEIN"/>
    <property type="match status" value="1"/>
</dbReference>
<dbReference type="GO" id="GO:0005242">
    <property type="term" value="F:inward rectifier potassium channel activity"/>
    <property type="evidence" value="ECO:0007669"/>
    <property type="project" value="InterPro"/>
</dbReference>
<dbReference type="GO" id="GO:1990573">
    <property type="term" value="P:potassium ion import across plasma membrane"/>
    <property type="evidence" value="ECO:0007669"/>
    <property type="project" value="TreeGrafter"/>
</dbReference>
<dbReference type="InterPro" id="IPR014756">
    <property type="entry name" value="Ig_E-set"/>
</dbReference>
<feature type="compositionally biased region" description="Basic residues" evidence="8">
    <location>
        <begin position="298"/>
        <end position="307"/>
    </location>
</feature>
<keyword evidence="3 7" id="KW-0851">Voltage-gated channel</keyword>
<dbReference type="SUPFAM" id="SSF81296">
    <property type="entry name" value="E set domains"/>
    <property type="match status" value="1"/>
</dbReference>
<keyword evidence="2 7" id="KW-0633">Potassium transport</keyword>
<feature type="transmembrane region" description="Helical" evidence="9">
    <location>
        <begin position="871"/>
        <end position="894"/>
    </location>
</feature>
<name>A0A8T0GIK3_CERPU</name>
<feature type="compositionally biased region" description="Basic and acidic residues" evidence="8">
    <location>
        <begin position="341"/>
        <end position="359"/>
    </location>
</feature>
<keyword evidence="6 7" id="KW-0407">Ion channel</keyword>
<comment type="caution">
    <text evidence="10">The sequence shown here is derived from an EMBL/GenBank/DDBJ whole genome shotgun (WGS) entry which is preliminary data.</text>
</comment>
<dbReference type="PANTHER" id="PTHR11767">
    <property type="entry name" value="INWARD RECTIFIER POTASSIUM CHANNEL"/>
    <property type="match status" value="1"/>
</dbReference>
<comment type="similarity">
    <text evidence="7">Belongs to the inward rectifier-type potassium channel (TC 1.A.2.1) family.</text>
</comment>
<feature type="region of interest" description="Disordered" evidence="8">
    <location>
        <begin position="70"/>
        <end position="93"/>
    </location>
</feature>
<keyword evidence="1 7" id="KW-0813">Transport</keyword>
<feature type="transmembrane region" description="Helical" evidence="9">
    <location>
        <begin position="840"/>
        <end position="859"/>
    </location>
</feature>
<feature type="transmembrane region" description="Helical" evidence="9">
    <location>
        <begin position="790"/>
        <end position="810"/>
    </location>
</feature>
<dbReference type="Proteomes" id="UP000822688">
    <property type="component" value="Chromosome 10"/>
</dbReference>
<gene>
    <name evidence="10" type="ORF">KC19_10G058400</name>
</gene>
<evidence type="ECO:0000256" key="5">
    <source>
        <dbReference type="ARBA" id="ARBA00023065"/>
    </source>
</evidence>
<sequence length="1085" mass="118095">MSSMTSVFVRPAGSVQGVEICSCVLPVSISRWKDRRLCPGGVGVMGVFDGGRRRMVVQAGLGRYSGAIHGSRSKKSWRRNPSQISEDERNEKELDKLDDHGAKLRGAYGDDVAQDSASVSNRCEDNEEPVVDQFHADGTSESSMYETQFQQSCYADYATNQDDVGEDLSMEIDERMLDNHNDGMTENSNTRNEGLSREDHEVVPITVFDGSGHETRSFVSSDLEDSHGQQGATTAENGGAKDSRTGDEENSRAKNSLAQNVGDMEAGTSQSGTQSTNRGVGESDRSRPGSAKPTMQRRASRGRRKKMPSLSSDSLPITFFPEEVAPVAATILTNPEVFVDPDEKSASNLDNTKRLEKSSKMPSYSPRLKAYDQKLMVVGKQHKLQSTGNVSTMETTFVRSPASKAEWPARAAGSMTTASSDFGALEFAGEDVSVSGQSLGFDMNEVNGHIKQGRRKKSIIVAALPRLIRPKRLSETAASTQSVDVTVDSESSSALASSATANSESLTSLPPPLKIVTELPSKIAELPVKLVKDLPAKVADLPEVVKEIPVVAELSTVVAELPAKAVVETAQILKEQVVDPVVEILPDAVVEQVGAVVEKVAVLQTQVSGTVLSAAGQAMELGQNIVDQFTDGIHDSMVDHNNSVLRLQQQVSSQVDEVSTKVSEQVSEVSSQVLESVTSTAAQVSETVTATVSDVTESVSSTAAQVTETVQATATAVSSTAAAVVDFLISDDDDDTDSDDEFETFKTSDAPEFRGMKGLNNFHVLQEDNGIFSVIYDFYIYMLKKPLPEFALAMFAAPVMLSVVFTFLYLPDVNGLALDDTARNFFDAASGDVTTGGLTLSWTTLFEIFMFSLSLSTGLQPELAPLSPYTLVLANVNALFAQLIFVFLSGAVFARLSQPSQPVRCSTVALICPSLAQRRRRVDSSATKVLMARYVLAGPQPCELVDVKVDLTYKYNTLTRSGAFFRATQSLKLMNLSCFKCAIGWDQVRSEIAYLNHGMLVRHIIDESSPLYRRTPEMLRKEDSIFTLSVVGLERSSMQSVFHVQHYCVCDNHLIWDAEFEDMMLINKKNKRIVDHSKLSLWRPV</sequence>
<keyword evidence="7 9" id="KW-0812">Transmembrane</keyword>
<dbReference type="GO" id="GO:0034702">
    <property type="term" value="C:monoatomic ion channel complex"/>
    <property type="evidence" value="ECO:0007669"/>
    <property type="project" value="UniProtKB-KW"/>
</dbReference>
<evidence type="ECO:0000256" key="8">
    <source>
        <dbReference type="SAM" id="MobiDB-lite"/>
    </source>
</evidence>
<feature type="compositionally biased region" description="Polar residues" evidence="8">
    <location>
        <begin position="267"/>
        <end position="278"/>
    </location>
</feature>
<evidence type="ECO:0000256" key="6">
    <source>
        <dbReference type="ARBA" id="ARBA00023303"/>
    </source>
</evidence>